<dbReference type="PANTHER" id="PTHR10772:SF63">
    <property type="entry name" value="20 KDA CHAPERONIN, CHLOROPLASTIC"/>
    <property type="match status" value="1"/>
</dbReference>
<reference evidence="3" key="1">
    <citation type="journal article" date="2014" name="Front. Microbiol.">
        <title>High frequency of phylogenetically diverse reductive dehalogenase-homologous genes in deep subseafloor sedimentary metagenomes.</title>
        <authorList>
            <person name="Kawai M."/>
            <person name="Futagami T."/>
            <person name="Toyoda A."/>
            <person name="Takaki Y."/>
            <person name="Nishi S."/>
            <person name="Hori S."/>
            <person name="Arai W."/>
            <person name="Tsubouchi T."/>
            <person name="Morono Y."/>
            <person name="Uchiyama I."/>
            <person name="Ito T."/>
            <person name="Fujiyama A."/>
            <person name="Inagaki F."/>
            <person name="Takami H."/>
        </authorList>
    </citation>
    <scope>NUCLEOTIDE SEQUENCE</scope>
    <source>
        <strain evidence="3">Expedition CK06-06</strain>
    </source>
</reference>
<dbReference type="FunFam" id="2.30.33.40:FF:000001">
    <property type="entry name" value="10 kDa chaperonin"/>
    <property type="match status" value="1"/>
</dbReference>
<dbReference type="CDD" id="cd00320">
    <property type="entry name" value="cpn10"/>
    <property type="match status" value="1"/>
</dbReference>
<proteinExistence type="inferred from homology"/>
<organism evidence="3">
    <name type="scientific">marine sediment metagenome</name>
    <dbReference type="NCBI Taxonomy" id="412755"/>
    <lineage>
        <taxon>unclassified sequences</taxon>
        <taxon>metagenomes</taxon>
        <taxon>ecological metagenomes</taxon>
    </lineage>
</organism>
<comment type="caution">
    <text evidence="3">The sequence shown here is derived from an EMBL/GenBank/DDBJ whole genome shotgun (WGS) entry which is preliminary data.</text>
</comment>
<dbReference type="InterPro" id="IPR020818">
    <property type="entry name" value="Chaperonin_GroES"/>
</dbReference>
<evidence type="ECO:0008006" key="4">
    <source>
        <dbReference type="Google" id="ProtNLM"/>
    </source>
</evidence>
<dbReference type="SUPFAM" id="SSF50129">
    <property type="entry name" value="GroES-like"/>
    <property type="match status" value="1"/>
</dbReference>
<dbReference type="PANTHER" id="PTHR10772">
    <property type="entry name" value="10 KDA HEAT SHOCK PROTEIN"/>
    <property type="match status" value="1"/>
</dbReference>
<dbReference type="AlphaFoldDB" id="X0SHD0"/>
<dbReference type="EMBL" id="BARS01008552">
    <property type="protein sequence ID" value="GAF80438.1"/>
    <property type="molecule type" value="Genomic_DNA"/>
</dbReference>
<dbReference type="GO" id="GO:0051082">
    <property type="term" value="F:unfolded protein binding"/>
    <property type="evidence" value="ECO:0007669"/>
    <property type="project" value="TreeGrafter"/>
</dbReference>
<dbReference type="GO" id="GO:0005524">
    <property type="term" value="F:ATP binding"/>
    <property type="evidence" value="ECO:0007669"/>
    <property type="project" value="InterPro"/>
</dbReference>
<sequence>MNYEPLEDCVLVEKIESENDASAGGIILPDKINERPTVAKVLAVGPGMKMDDGGRFPMTLKEGDTVVFPRKTGDHLLIDGKELLVIPERYILMRVLSDCERVDPNHGPNYEPDCDCDCDCDEDNGCE</sequence>
<gene>
    <name evidence="3" type="ORF">S01H1_16277</name>
</gene>
<dbReference type="InterPro" id="IPR037124">
    <property type="entry name" value="Chaperonin_GroES_sf"/>
</dbReference>
<keyword evidence="2" id="KW-0143">Chaperone</keyword>
<dbReference type="GO" id="GO:0044183">
    <property type="term" value="F:protein folding chaperone"/>
    <property type="evidence" value="ECO:0007669"/>
    <property type="project" value="InterPro"/>
</dbReference>
<dbReference type="Pfam" id="PF00166">
    <property type="entry name" value="Cpn10"/>
    <property type="match status" value="1"/>
</dbReference>
<evidence type="ECO:0000256" key="2">
    <source>
        <dbReference type="ARBA" id="ARBA00023186"/>
    </source>
</evidence>
<dbReference type="HAMAP" id="MF_00580">
    <property type="entry name" value="CH10"/>
    <property type="match status" value="1"/>
</dbReference>
<accession>X0SHD0</accession>
<comment type="similarity">
    <text evidence="1">Belongs to the GroES chaperonin family.</text>
</comment>
<dbReference type="GO" id="GO:0051087">
    <property type="term" value="F:protein-folding chaperone binding"/>
    <property type="evidence" value="ECO:0007669"/>
    <property type="project" value="TreeGrafter"/>
</dbReference>
<evidence type="ECO:0000256" key="1">
    <source>
        <dbReference type="ARBA" id="ARBA00006975"/>
    </source>
</evidence>
<dbReference type="PRINTS" id="PR00297">
    <property type="entry name" value="CHAPERONIN10"/>
</dbReference>
<dbReference type="InterPro" id="IPR011032">
    <property type="entry name" value="GroES-like_sf"/>
</dbReference>
<dbReference type="SMART" id="SM00883">
    <property type="entry name" value="Cpn10"/>
    <property type="match status" value="1"/>
</dbReference>
<name>X0SHD0_9ZZZZ</name>
<dbReference type="GO" id="GO:0046872">
    <property type="term" value="F:metal ion binding"/>
    <property type="evidence" value="ECO:0007669"/>
    <property type="project" value="TreeGrafter"/>
</dbReference>
<protein>
    <recommendedName>
        <fullName evidence="4">10 kDa chaperonin</fullName>
    </recommendedName>
</protein>
<dbReference type="Gene3D" id="2.30.33.40">
    <property type="entry name" value="GroES chaperonin"/>
    <property type="match status" value="1"/>
</dbReference>
<evidence type="ECO:0000313" key="3">
    <source>
        <dbReference type="EMBL" id="GAF80438.1"/>
    </source>
</evidence>